<keyword evidence="4" id="KW-0808">Transferase</keyword>
<dbReference type="InterPro" id="IPR004358">
    <property type="entry name" value="Sig_transdc_His_kin-like_C"/>
</dbReference>
<evidence type="ECO:0000256" key="8">
    <source>
        <dbReference type="ARBA" id="ARBA00023012"/>
    </source>
</evidence>
<evidence type="ECO:0000256" key="3">
    <source>
        <dbReference type="ARBA" id="ARBA00022553"/>
    </source>
</evidence>
<accession>A0ABY0TCE4</accession>
<evidence type="ECO:0000256" key="4">
    <source>
        <dbReference type="ARBA" id="ARBA00022679"/>
    </source>
</evidence>
<evidence type="ECO:0000256" key="2">
    <source>
        <dbReference type="ARBA" id="ARBA00012438"/>
    </source>
</evidence>
<dbReference type="SMART" id="SM00387">
    <property type="entry name" value="HATPase_c"/>
    <property type="match status" value="1"/>
</dbReference>
<keyword evidence="5" id="KW-0547">Nucleotide-binding</keyword>
<dbReference type="SUPFAM" id="SSF55874">
    <property type="entry name" value="ATPase domain of HSP90 chaperone/DNA topoisomerase II/histidine kinase"/>
    <property type="match status" value="1"/>
</dbReference>
<name>A0ABY0TCE4_9PROT</name>
<feature type="transmembrane region" description="Helical" evidence="9">
    <location>
        <begin position="165"/>
        <end position="183"/>
    </location>
</feature>
<organism evidence="11 12">
    <name type="scientific">Nitrosospira multiformis</name>
    <dbReference type="NCBI Taxonomy" id="1231"/>
    <lineage>
        <taxon>Bacteria</taxon>
        <taxon>Pseudomonadati</taxon>
        <taxon>Pseudomonadota</taxon>
        <taxon>Betaproteobacteria</taxon>
        <taxon>Nitrosomonadales</taxon>
        <taxon>Nitrosomonadaceae</taxon>
        <taxon>Nitrosospira</taxon>
    </lineage>
</organism>
<protein>
    <recommendedName>
        <fullName evidence="2">histidine kinase</fullName>
        <ecNumber evidence="2">2.7.13.3</ecNumber>
    </recommendedName>
</protein>
<dbReference type="NCBIfam" id="TIGR02916">
    <property type="entry name" value="PEP_his_kin"/>
    <property type="match status" value="1"/>
</dbReference>
<keyword evidence="12" id="KW-1185">Reference proteome</keyword>
<evidence type="ECO:0000256" key="1">
    <source>
        <dbReference type="ARBA" id="ARBA00000085"/>
    </source>
</evidence>
<dbReference type="InterPro" id="IPR005467">
    <property type="entry name" value="His_kinase_dom"/>
</dbReference>
<dbReference type="GO" id="GO:0016301">
    <property type="term" value="F:kinase activity"/>
    <property type="evidence" value="ECO:0007669"/>
    <property type="project" value="UniProtKB-KW"/>
</dbReference>
<reference evidence="11 12" key="1">
    <citation type="submission" date="2016-10" db="EMBL/GenBank/DDBJ databases">
        <authorList>
            <person name="Varghese N."/>
            <person name="Submissions S."/>
        </authorList>
    </citation>
    <scope>NUCLEOTIDE SEQUENCE [LARGE SCALE GENOMIC DNA]</scope>
    <source>
        <strain evidence="11 12">Nl1</strain>
    </source>
</reference>
<feature type="transmembrane region" description="Helical" evidence="9">
    <location>
        <begin position="134"/>
        <end position="153"/>
    </location>
</feature>
<dbReference type="EMBL" id="FNKY01000001">
    <property type="protein sequence ID" value="SDQ38465.1"/>
    <property type="molecule type" value="Genomic_DNA"/>
</dbReference>
<dbReference type="InterPro" id="IPR036890">
    <property type="entry name" value="HATPase_C_sf"/>
</dbReference>
<dbReference type="RefSeq" id="WP_074630763.1">
    <property type="nucleotide sequence ID" value="NZ_FNKY01000001.1"/>
</dbReference>
<evidence type="ECO:0000313" key="12">
    <source>
        <dbReference type="Proteomes" id="UP000183471"/>
    </source>
</evidence>
<dbReference type="SUPFAM" id="SSF55781">
    <property type="entry name" value="GAF domain-like"/>
    <property type="match status" value="1"/>
</dbReference>
<feature type="transmembrane region" description="Helical" evidence="9">
    <location>
        <begin position="203"/>
        <end position="221"/>
    </location>
</feature>
<feature type="transmembrane region" description="Helical" evidence="9">
    <location>
        <begin position="269"/>
        <end position="289"/>
    </location>
</feature>
<sequence>MLTTIATASYTMSAAAYFFLAVLLLTRWRGRLHGIILPVACLFSALWAATLAYQANQPPSLSLLTDIVEILRNAGWTAFLIVLLGPYRQVESSSIISRIRPAIAVIVVLYLACLAVALYAHGDFNLSSHQTIDFNNSIAGSVAMAIVGMILVEQLYRNTPIKQRWGIKFACLGIGGIFVYDFYLYSDALLLKHVNPEIWTARGIVNALVVPLIAVSAARNPQWSLGITVSRRILFYSVALFGAAAYLLAMAAAGYYLRFFGGSWGTVMQVTFLFGAVVLLLLVMFSGTLRSWLRVFISKHFFSYNYDYREEWLHFTRTLSRGEHALGERVIQALAQLVESPGGGLWISRESGDCEPVAHWNMPMAGGLEPINSSFCKFLEQKEWVIELQEYATNPEKYLAITLPQWLQAIPKARLVVPLIQHRKLLGFVVLAEPRSSVKLNWEVSDLLKVAGNQAASYLAQHEAANALLVARQFESFNRMSTFVVHDLKNLVSQLSLLLSNAEKHKKNPEFQKDMLETVYLSVQKMKRLLEKLSSGDSSEKAAPLFIAGLLQEAAKSKSTTEPKPILEILDSSVAVYANSSRLERVIGHLIQNAIEATPRDGEVRVRLRREKGFAIVEIKDTGHGMSEEFIREKLFKPFETTKSAGMGIGVFESKEYVSELGGELEVVSSESGGTIFRVILPLHQNDRAAEVIT</sequence>
<proteinExistence type="predicted"/>
<comment type="caution">
    <text evidence="11">The sequence shown here is derived from an EMBL/GenBank/DDBJ whole genome shotgun (WGS) entry which is preliminary data.</text>
</comment>
<dbReference type="Gene3D" id="3.30.565.10">
    <property type="entry name" value="Histidine kinase-like ATPase, C-terminal domain"/>
    <property type="match status" value="1"/>
</dbReference>
<evidence type="ECO:0000259" key="10">
    <source>
        <dbReference type="PROSITE" id="PS50109"/>
    </source>
</evidence>
<evidence type="ECO:0000256" key="6">
    <source>
        <dbReference type="ARBA" id="ARBA00022777"/>
    </source>
</evidence>
<evidence type="ECO:0000256" key="5">
    <source>
        <dbReference type="ARBA" id="ARBA00022741"/>
    </source>
</evidence>
<keyword evidence="9" id="KW-1133">Transmembrane helix</keyword>
<dbReference type="PANTHER" id="PTHR43065:SF10">
    <property type="entry name" value="PEROXIDE STRESS-ACTIVATED HISTIDINE KINASE MAK3"/>
    <property type="match status" value="1"/>
</dbReference>
<feature type="transmembrane region" description="Helical" evidence="9">
    <location>
        <begin position="32"/>
        <end position="53"/>
    </location>
</feature>
<evidence type="ECO:0000256" key="7">
    <source>
        <dbReference type="ARBA" id="ARBA00022840"/>
    </source>
</evidence>
<dbReference type="PRINTS" id="PR00344">
    <property type="entry name" value="BCTRLSENSOR"/>
</dbReference>
<keyword evidence="9" id="KW-0812">Transmembrane</keyword>
<feature type="transmembrane region" description="Helical" evidence="9">
    <location>
        <begin position="233"/>
        <end position="257"/>
    </location>
</feature>
<dbReference type="InterPro" id="IPR003594">
    <property type="entry name" value="HATPase_dom"/>
</dbReference>
<feature type="transmembrane region" description="Helical" evidence="9">
    <location>
        <begin position="6"/>
        <end position="25"/>
    </location>
</feature>
<dbReference type="InterPro" id="IPR014265">
    <property type="entry name" value="XrtA/PrsK"/>
</dbReference>
<dbReference type="PANTHER" id="PTHR43065">
    <property type="entry name" value="SENSOR HISTIDINE KINASE"/>
    <property type="match status" value="1"/>
</dbReference>
<keyword evidence="7" id="KW-0067">ATP-binding</keyword>
<keyword evidence="9" id="KW-0472">Membrane</keyword>
<evidence type="ECO:0000313" key="11">
    <source>
        <dbReference type="EMBL" id="SDQ38465.1"/>
    </source>
</evidence>
<feature type="transmembrane region" description="Helical" evidence="9">
    <location>
        <begin position="73"/>
        <end position="90"/>
    </location>
</feature>
<keyword evidence="3" id="KW-0597">Phosphoprotein</keyword>
<feature type="domain" description="Histidine kinase" evidence="10">
    <location>
        <begin position="483"/>
        <end position="685"/>
    </location>
</feature>
<dbReference type="Pfam" id="PF02518">
    <property type="entry name" value="HATPase_c"/>
    <property type="match status" value="1"/>
</dbReference>
<evidence type="ECO:0000256" key="9">
    <source>
        <dbReference type="SAM" id="Phobius"/>
    </source>
</evidence>
<comment type="catalytic activity">
    <reaction evidence="1">
        <text>ATP + protein L-histidine = ADP + protein N-phospho-L-histidine.</text>
        <dbReference type="EC" id="2.7.13.3"/>
    </reaction>
</comment>
<feature type="transmembrane region" description="Helical" evidence="9">
    <location>
        <begin position="102"/>
        <end position="122"/>
    </location>
</feature>
<dbReference type="Proteomes" id="UP000183471">
    <property type="component" value="Unassembled WGS sequence"/>
</dbReference>
<gene>
    <name evidence="11" type="ORF">SAMN05216402_0644</name>
</gene>
<keyword evidence="8" id="KW-0902">Two-component regulatory system</keyword>
<keyword evidence="6 11" id="KW-0418">Kinase</keyword>
<dbReference type="EC" id="2.7.13.3" evidence="2"/>
<dbReference type="PROSITE" id="PS50109">
    <property type="entry name" value="HIS_KIN"/>
    <property type="match status" value="1"/>
</dbReference>